<feature type="domain" description="Histidine kinase" evidence="16">
    <location>
        <begin position="312"/>
        <end position="533"/>
    </location>
</feature>
<keyword evidence="9" id="KW-0067">ATP-binding</keyword>
<dbReference type="CDD" id="cd16922">
    <property type="entry name" value="HATPase_EvgS-ArcB-TorS-like"/>
    <property type="match status" value="1"/>
</dbReference>
<dbReference type="PROSITE" id="PS50110">
    <property type="entry name" value="RESPONSE_REGULATORY"/>
    <property type="match status" value="1"/>
</dbReference>
<evidence type="ECO:0000256" key="1">
    <source>
        <dbReference type="ARBA" id="ARBA00000085"/>
    </source>
</evidence>
<dbReference type="PROSITE" id="PS50839">
    <property type="entry name" value="CHASE"/>
    <property type="match status" value="1"/>
</dbReference>
<dbReference type="OrthoDB" id="9792854at2"/>
<keyword evidence="7" id="KW-0547">Nucleotide-binding</keyword>
<dbReference type="FunFam" id="1.10.287.130:FF:000038">
    <property type="entry name" value="Sensory transduction histidine kinase"/>
    <property type="match status" value="1"/>
</dbReference>
<dbReference type="KEGG" id="tao:THIAE_02780"/>
<dbReference type="Pfam" id="PF00512">
    <property type="entry name" value="HisKA"/>
    <property type="match status" value="1"/>
</dbReference>
<keyword evidence="5" id="KW-0808">Transferase</keyword>
<dbReference type="InterPro" id="IPR011006">
    <property type="entry name" value="CheY-like_superfamily"/>
</dbReference>
<dbReference type="eggNOG" id="COG0642">
    <property type="taxonomic scope" value="Bacteria"/>
</dbReference>
<dbReference type="SMART" id="SM00388">
    <property type="entry name" value="HisKA"/>
    <property type="match status" value="1"/>
</dbReference>
<dbReference type="InterPro" id="IPR003594">
    <property type="entry name" value="HATPase_dom"/>
</dbReference>
<dbReference type="Pfam" id="PF00072">
    <property type="entry name" value="Response_reg"/>
    <property type="match status" value="1"/>
</dbReference>
<dbReference type="GO" id="GO:0000155">
    <property type="term" value="F:phosphorelay sensor kinase activity"/>
    <property type="evidence" value="ECO:0007669"/>
    <property type="project" value="InterPro"/>
</dbReference>
<dbReference type="SUPFAM" id="SSF52172">
    <property type="entry name" value="CheY-like"/>
    <property type="match status" value="1"/>
</dbReference>
<keyword evidence="4 14" id="KW-0597">Phosphoprotein</keyword>
<dbReference type="Proteomes" id="UP000005380">
    <property type="component" value="Chromosome"/>
</dbReference>
<dbReference type="CDD" id="cd00082">
    <property type="entry name" value="HisKA"/>
    <property type="match status" value="1"/>
</dbReference>
<evidence type="ECO:0000256" key="13">
    <source>
        <dbReference type="ARBA" id="ARBA00023306"/>
    </source>
</evidence>
<dbReference type="PRINTS" id="PR00344">
    <property type="entry name" value="BCTRLSENSOR"/>
</dbReference>
<dbReference type="GO" id="GO:0016020">
    <property type="term" value="C:membrane"/>
    <property type="evidence" value="ECO:0007669"/>
    <property type="project" value="UniProtKB-SubCell"/>
</dbReference>
<keyword evidence="11" id="KW-0902">Two-component regulatory system</keyword>
<evidence type="ECO:0000256" key="4">
    <source>
        <dbReference type="ARBA" id="ARBA00022553"/>
    </source>
</evidence>
<evidence type="ECO:0000256" key="14">
    <source>
        <dbReference type="PROSITE-ProRule" id="PRU00169"/>
    </source>
</evidence>
<evidence type="ECO:0000256" key="7">
    <source>
        <dbReference type="ARBA" id="ARBA00022741"/>
    </source>
</evidence>
<evidence type="ECO:0000259" key="16">
    <source>
        <dbReference type="PROSITE" id="PS50109"/>
    </source>
</evidence>
<sequence length="676" mass="74709">MQVMITRITFLVPVLLVTVLIAIATFYTLSLAKEQALLDQQHQIDNELSQLRVQLESKVISSMSRVEGLIAMIKLDPTLSQQTYARFVATLIDDFPLIQNIAAAPDLTVQYMYPLEGNEAIVGVNYLDIPAQKEAALRAKEARSLLLAGPVNLLQGGVGLIGRFPVFIEQDGHEVFWGLVSSVVRIDDLYQQAGLLDTELNIAIRGQDALGEQGAVFFGDASLFEQDSLLQTVYLPYGSWQLAAMPQEGWVNQAPNALQIYSWLLLLALLLMAPTSYISWLLYQRKTHLEALQQAVDKAEAANRAKSEFLANMSHEIRTPMNGILGLTELLMDDKTHKKDQYLQRIYESGQLLLTILNDILDLSKIEAGKLVLEARNFELKSLLKNLTGLHAPIAKQKGLAFKLDLKIDAKKVYFADNQRLQQILNNLLNNSLKFTEQGEVCLTVSEELDAANQAWLCFAVDDSGIGMSVEQQAKLLQPFQQADNSITRRFGGTGLGLVISEKLICAMGGEGLTIQSELAKGSSFRFCIPVSMQALSVDEHLDKQGSVSPLTGRVLLVEDNEINQLVAQEFLQRLGLSVIIAQNGLDAVNQAQSSNFDLILMDIQMPVMDGYQATQQIRAFDAATPIIALTAAAMVEDKNKALAVGMNDHLAKPLDSEQLRQLINHYLANRTQSED</sequence>
<dbReference type="STRING" id="717772.THIAE_02780"/>
<dbReference type="SMART" id="SM00448">
    <property type="entry name" value="REC"/>
    <property type="match status" value="1"/>
</dbReference>
<dbReference type="PANTHER" id="PTHR45339">
    <property type="entry name" value="HYBRID SIGNAL TRANSDUCTION HISTIDINE KINASE J"/>
    <property type="match status" value="1"/>
</dbReference>
<dbReference type="SMART" id="SM01079">
    <property type="entry name" value="CHASE"/>
    <property type="match status" value="1"/>
</dbReference>
<feature type="transmembrane region" description="Helical" evidence="15">
    <location>
        <begin position="260"/>
        <end position="283"/>
    </location>
</feature>
<dbReference type="eggNOG" id="COG3452">
    <property type="taxonomic scope" value="Bacteria"/>
</dbReference>
<evidence type="ECO:0000256" key="6">
    <source>
        <dbReference type="ARBA" id="ARBA00022692"/>
    </source>
</evidence>
<dbReference type="Gene3D" id="3.30.565.10">
    <property type="entry name" value="Histidine kinase-like ATPase, C-terminal domain"/>
    <property type="match status" value="1"/>
</dbReference>
<keyword evidence="8 19" id="KW-0418">Kinase</keyword>
<dbReference type="PANTHER" id="PTHR45339:SF1">
    <property type="entry name" value="HYBRID SIGNAL TRANSDUCTION HISTIDINE KINASE J"/>
    <property type="match status" value="1"/>
</dbReference>
<proteinExistence type="predicted"/>
<keyword evidence="10 15" id="KW-1133">Transmembrane helix</keyword>
<dbReference type="EC" id="2.7.13.3" evidence="3"/>
<feature type="domain" description="Response regulatory" evidence="17">
    <location>
        <begin position="554"/>
        <end position="668"/>
    </location>
</feature>
<reference evidence="19 20" key="1">
    <citation type="submission" date="2013-12" db="EMBL/GenBank/DDBJ databases">
        <authorList>
            <consortium name="DOE Joint Genome Institute"/>
            <person name="Kappler U."/>
            <person name="Huntemann M."/>
            <person name="Han J."/>
            <person name="Chen A."/>
            <person name="Kyrpides N."/>
            <person name="Mavromatis K."/>
            <person name="Markowitz V."/>
            <person name="Palaniappan K."/>
            <person name="Ivanova N."/>
            <person name="Schaumberg A."/>
            <person name="Pati A."/>
            <person name="Liolios K."/>
            <person name="Nordberg H.P."/>
            <person name="Cantor M.N."/>
            <person name="Hua S.X."/>
            <person name="Woyke T."/>
        </authorList>
    </citation>
    <scope>NUCLEOTIDE SEQUENCE [LARGE SCALE GENOMIC DNA]</scope>
    <source>
        <strain evidence="20">AL2</strain>
    </source>
</reference>
<keyword evidence="13" id="KW-0131">Cell cycle</keyword>
<dbReference type="InterPro" id="IPR036890">
    <property type="entry name" value="HATPase_C_sf"/>
</dbReference>
<dbReference type="Pfam" id="PF02518">
    <property type="entry name" value="HATPase_c"/>
    <property type="match status" value="1"/>
</dbReference>
<evidence type="ECO:0000313" key="19">
    <source>
        <dbReference type="EMBL" id="AHF00841.1"/>
    </source>
</evidence>
<evidence type="ECO:0000256" key="8">
    <source>
        <dbReference type="ARBA" id="ARBA00022777"/>
    </source>
</evidence>
<dbReference type="FunFam" id="3.30.565.10:FF:000010">
    <property type="entry name" value="Sensor histidine kinase RcsC"/>
    <property type="match status" value="1"/>
</dbReference>
<comment type="catalytic activity">
    <reaction evidence="1">
        <text>ATP + protein L-histidine = ADP + protein N-phospho-L-histidine.</text>
        <dbReference type="EC" id="2.7.13.3"/>
    </reaction>
</comment>
<dbReference type="SMART" id="SM00387">
    <property type="entry name" value="HATPase_c"/>
    <property type="match status" value="1"/>
</dbReference>
<keyword evidence="12 15" id="KW-0472">Membrane</keyword>
<dbReference type="Gene3D" id="1.10.287.130">
    <property type="match status" value="1"/>
</dbReference>
<dbReference type="HOGENOM" id="CLU_000445_114_62_6"/>
<dbReference type="InterPro" id="IPR005467">
    <property type="entry name" value="His_kinase_dom"/>
</dbReference>
<keyword evidence="20" id="KW-1185">Reference proteome</keyword>
<dbReference type="InterPro" id="IPR036097">
    <property type="entry name" value="HisK_dim/P_sf"/>
</dbReference>
<gene>
    <name evidence="19" type="ORF">THIAE_02780</name>
</gene>
<evidence type="ECO:0000256" key="9">
    <source>
        <dbReference type="ARBA" id="ARBA00022840"/>
    </source>
</evidence>
<dbReference type="SUPFAM" id="SSF47384">
    <property type="entry name" value="Homodimeric domain of signal transducing histidine kinase"/>
    <property type="match status" value="1"/>
</dbReference>
<keyword evidence="6 15" id="KW-0812">Transmembrane</keyword>
<evidence type="ECO:0000256" key="3">
    <source>
        <dbReference type="ARBA" id="ARBA00012438"/>
    </source>
</evidence>
<protein>
    <recommendedName>
        <fullName evidence="3">histidine kinase</fullName>
        <ecNumber evidence="3">2.7.13.3</ecNumber>
    </recommendedName>
</protein>
<dbReference type="InParanoid" id="W0DVE7"/>
<accession>W0DVE7</accession>
<evidence type="ECO:0000259" key="18">
    <source>
        <dbReference type="PROSITE" id="PS50839"/>
    </source>
</evidence>
<dbReference type="GO" id="GO:0005524">
    <property type="term" value="F:ATP binding"/>
    <property type="evidence" value="ECO:0007669"/>
    <property type="project" value="UniProtKB-KW"/>
</dbReference>
<dbReference type="Pfam" id="PF03924">
    <property type="entry name" value="CHASE"/>
    <property type="match status" value="1"/>
</dbReference>
<feature type="modified residue" description="4-aspartylphosphate" evidence="14">
    <location>
        <position position="603"/>
    </location>
</feature>
<name>W0DVE7_9GAMM</name>
<dbReference type="PROSITE" id="PS50109">
    <property type="entry name" value="HIS_KIN"/>
    <property type="match status" value="1"/>
</dbReference>
<dbReference type="CDD" id="cd17546">
    <property type="entry name" value="REC_hyHK_CKI1_RcsC-like"/>
    <property type="match status" value="1"/>
</dbReference>
<dbReference type="Gene3D" id="3.40.50.2300">
    <property type="match status" value="1"/>
</dbReference>
<evidence type="ECO:0000256" key="12">
    <source>
        <dbReference type="ARBA" id="ARBA00023136"/>
    </source>
</evidence>
<dbReference type="InterPro" id="IPR001789">
    <property type="entry name" value="Sig_transdc_resp-reg_receiver"/>
</dbReference>
<evidence type="ECO:0000256" key="5">
    <source>
        <dbReference type="ARBA" id="ARBA00022679"/>
    </source>
</evidence>
<dbReference type="Gene3D" id="3.30.450.350">
    <property type="entry name" value="CHASE domain"/>
    <property type="match status" value="1"/>
</dbReference>
<dbReference type="SUPFAM" id="SSF55874">
    <property type="entry name" value="ATPase domain of HSP90 chaperone/DNA topoisomerase II/histidine kinase"/>
    <property type="match status" value="1"/>
</dbReference>
<dbReference type="AlphaFoldDB" id="W0DVE7"/>
<evidence type="ECO:0000256" key="10">
    <source>
        <dbReference type="ARBA" id="ARBA00022989"/>
    </source>
</evidence>
<evidence type="ECO:0000313" key="20">
    <source>
        <dbReference type="Proteomes" id="UP000005380"/>
    </source>
</evidence>
<comment type="subcellular location">
    <subcellularLocation>
        <location evidence="2">Membrane</location>
    </subcellularLocation>
</comment>
<evidence type="ECO:0000256" key="11">
    <source>
        <dbReference type="ARBA" id="ARBA00023012"/>
    </source>
</evidence>
<dbReference type="EMBL" id="CP007030">
    <property type="protein sequence ID" value="AHF00841.1"/>
    <property type="molecule type" value="Genomic_DNA"/>
</dbReference>
<dbReference type="InterPro" id="IPR003661">
    <property type="entry name" value="HisK_dim/P_dom"/>
</dbReference>
<dbReference type="InterPro" id="IPR006189">
    <property type="entry name" value="CHASE_dom"/>
</dbReference>
<evidence type="ECO:0000256" key="15">
    <source>
        <dbReference type="SAM" id="Phobius"/>
    </source>
</evidence>
<evidence type="ECO:0000259" key="17">
    <source>
        <dbReference type="PROSITE" id="PS50110"/>
    </source>
</evidence>
<evidence type="ECO:0000256" key="2">
    <source>
        <dbReference type="ARBA" id="ARBA00004370"/>
    </source>
</evidence>
<dbReference type="InterPro" id="IPR004358">
    <property type="entry name" value="Sig_transdc_His_kin-like_C"/>
</dbReference>
<feature type="domain" description="CHASE" evidence="18">
    <location>
        <begin position="105"/>
        <end position="243"/>
    </location>
</feature>
<organism evidence="19 20">
    <name type="scientific">Thiomicrospira aerophila AL3</name>
    <dbReference type="NCBI Taxonomy" id="717772"/>
    <lineage>
        <taxon>Bacteria</taxon>
        <taxon>Pseudomonadati</taxon>
        <taxon>Pseudomonadota</taxon>
        <taxon>Gammaproteobacteria</taxon>
        <taxon>Thiotrichales</taxon>
        <taxon>Piscirickettsiaceae</taxon>
        <taxon>Thiomicrospira</taxon>
    </lineage>
</organism>
<dbReference type="InterPro" id="IPR042240">
    <property type="entry name" value="CHASE_sf"/>
</dbReference>